<evidence type="ECO:0000259" key="10">
    <source>
        <dbReference type="PROSITE" id="PS50836"/>
    </source>
</evidence>
<feature type="transmembrane region" description="Helical" evidence="8">
    <location>
        <begin position="279"/>
        <end position="297"/>
    </location>
</feature>
<gene>
    <name evidence="12" type="ORF">F511_29780</name>
</gene>
<feature type="transmembrane region" description="Helical" evidence="8">
    <location>
        <begin position="309"/>
        <end position="333"/>
    </location>
</feature>
<feature type="domain" description="DOMON" evidence="10">
    <location>
        <begin position="56"/>
        <end position="167"/>
    </location>
</feature>
<evidence type="ECO:0000259" key="11">
    <source>
        <dbReference type="PROSITE" id="PS50939"/>
    </source>
</evidence>
<keyword evidence="2" id="KW-0813">Transport</keyword>
<organism evidence="12 13">
    <name type="scientific">Dorcoceras hygrometricum</name>
    <dbReference type="NCBI Taxonomy" id="472368"/>
    <lineage>
        <taxon>Eukaryota</taxon>
        <taxon>Viridiplantae</taxon>
        <taxon>Streptophyta</taxon>
        <taxon>Embryophyta</taxon>
        <taxon>Tracheophyta</taxon>
        <taxon>Spermatophyta</taxon>
        <taxon>Magnoliopsida</taxon>
        <taxon>eudicotyledons</taxon>
        <taxon>Gunneridae</taxon>
        <taxon>Pentapetalae</taxon>
        <taxon>asterids</taxon>
        <taxon>lamiids</taxon>
        <taxon>Lamiales</taxon>
        <taxon>Gesneriaceae</taxon>
        <taxon>Didymocarpoideae</taxon>
        <taxon>Trichosporeae</taxon>
        <taxon>Loxocarpinae</taxon>
        <taxon>Dorcoceras</taxon>
    </lineage>
</organism>
<dbReference type="InterPro" id="IPR045266">
    <property type="entry name" value="DOH_DOMON"/>
</dbReference>
<evidence type="ECO:0000313" key="13">
    <source>
        <dbReference type="Proteomes" id="UP000250235"/>
    </source>
</evidence>
<dbReference type="PROSITE" id="PS50939">
    <property type="entry name" value="CYTOCHROME_B561"/>
    <property type="match status" value="1"/>
</dbReference>
<dbReference type="CDD" id="cd09631">
    <property type="entry name" value="DOMON_DOH"/>
    <property type="match status" value="1"/>
</dbReference>
<evidence type="ECO:0000256" key="3">
    <source>
        <dbReference type="ARBA" id="ARBA00022692"/>
    </source>
</evidence>
<comment type="subcellular location">
    <subcellularLocation>
        <location evidence="1">Membrane</location>
    </subcellularLocation>
</comment>
<protein>
    <recommendedName>
        <fullName evidence="14">Cytochrome b561 and DOMON domain-containing protein</fullName>
    </recommendedName>
</protein>
<evidence type="ECO:0000256" key="8">
    <source>
        <dbReference type="SAM" id="Phobius"/>
    </source>
</evidence>
<feature type="transmembrane region" description="Helical" evidence="8">
    <location>
        <begin position="339"/>
        <end position="359"/>
    </location>
</feature>
<sequence>MASLKYSPLLLILILFSFVLNVHSQSSTSCDSPLNLPNPLPFDTSSLHCLVVWRDQNFVLRYVQASPKVWSFLLSAPNPNSYVAMGFSPDGKMVGSSAMVGWVQSDGTLNIKRYYLGGQTSEAVTLDSSDTRLQISNSSIQLVQDLIYMAFQVTSDKPTSHLLYSFGQRGRLPNPDGDGLVEHQERIVTSLDYATGQFVIEKTTEASLRRGHGILNMLGWGILMPIGVMVARYMRQWDPIWFYSHVAIQTTGFVLGVIGVICGFVLQNRLKASVNRHKGIGIFVLVLGCLQVIAFLARPDKTSKVRKYWNWYHFIVGRVLIFAAAVNVFYGIHLGKAGAGWNAGFACVLVLLFIITLVLELRACMRK</sequence>
<feature type="transmembrane region" description="Helical" evidence="8">
    <location>
        <begin position="246"/>
        <end position="267"/>
    </location>
</feature>
<evidence type="ECO:0000256" key="1">
    <source>
        <dbReference type="ARBA" id="ARBA00004370"/>
    </source>
</evidence>
<evidence type="ECO:0000256" key="7">
    <source>
        <dbReference type="ARBA" id="ARBA00023136"/>
    </source>
</evidence>
<evidence type="ECO:0000256" key="6">
    <source>
        <dbReference type="ARBA" id="ARBA00022989"/>
    </source>
</evidence>
<dbReference type="PANTHER" id="PTHR23130">
    <property type="entry name" value="CYTOCHROME B561 AND DOMON DOMAIN-CONTAINING PROTEIN"/>
    <property type="match status" value="1"/>
</dbReference>
<evidence type="ECO:0000256" key="9">
    <source>
        <dbReference type="SAM" id="SignalP"/>
    </source>
</evidence>
<keyword evidence="7 8" id="KW-0472">Membrane</keyword>
<dbReference type="CDD" id="cd08760">
    <property type="entry name" value="Cyt_b561_FRRS1_like"/>
    <property type="match status" value="1"/>
</dbReference>
<keyword evidence="4 9" id="KW-0732">Signal</keyword>
<evidence type="ECO:0000256" key="2">
    <source>
        <dbReference type="ARBA" id="ARBA00022448"/>
    </source>
</evidence>
<keyword evidence="6 8" id="KW-1133">Transmembrane helix</keyword>
<evidence type="ECO:0000313" key="12">
    <source>
        <dbReference type="EMBL" id="KZV32205.1"/>
    </source>
</evidence>
<dbReference type="PROSITE" id="PS50836">
    <property type="entry name" value="DOMON"/>
    <property type="match status" value="1"/>
</dbReference>
<proteinExistence type="predicted"/>
<dbReference type="PROSITE" id="PS51257">
    <property type="entry name" value="PROKAR_LIPOPROTEIN"/>
    <property type="match status" value="1"/>
</dbReference>
<dbReference type="EMBL" id="KV006909">
    <property type="protein sequence ID" value="KZV32205.1"/>
    <property type="molecule type" value="Genomic_DNA"/>
</dbReference>
<feature type="transmembrane region" description="Helical" evidence="8">
    <location>
        <begin position="214"/>
        <end position="234"/>
    </location>
</feature>
<dbReference type="OrthoDB" id="19261at2759"/>
<keyword evidence="13" id="KW-1185">Reference proteome</keyword>
<keyword evidence="3 8" id="KW-0812">Transmembrane</keyword>
<evidence type="ECO:0008006" key="14">
    <source>
        <dbReference type="Google" id="ProtNLM"/>
    </source>
</evidence>
<dbReference type="SMART" id="SM00664">
    <property type="entry name" value="DoH"/>
    <property type="match status" value="1"/>
</dbReference>
<accession>A0A2Z7BDP8</accession>
<dbReference type="Pfam" id="PF03351">
    <property type="entry name" value="DOMON"/>
    <property type="match status" value="1"/>
</dbReference>
<dbReference type="GO" id="GO:0016020">
    <property type="term" value="C:membrane"/>
    <property type="evidence" value="ECO:0007669"/>
    <property type="project" value="UniProtKB-SubCell"/>
</dbReference>
<name>A0A2Z7BDP8_9LAMI</name>
<dbReference type="Pfam" id="PF03188">
    <property type="entry name" value="Cytochrom_B561"/>
    <property type="match status" value="1"/>
</dbReference>
<dbReference type="InterPro" id="IPR006593">
    <property type="entry name" value="Cyt_b561/ferric_Rdtase_TM"/>
</dbReference>
<dbReference type="InterPro" id="IPR005018">
    <property type="entry name" value="DOMON_domain"/>
</dbReference>
<evidence type="ECO:0000256" key="4">
    <source>
        <dbReference type="ARBA" id="ARBA00022729"/>
    </source>
</evidence>
<feature type="signal peptide" evidence="9">
    <location>
        <begin position="1"/>
        <end position="24"/>
    </location>
</feature>
<dbReference type="Proteomes" id="UP000250235">
    <property type="component" value="Unassembled WGS sequence"/>
</dbReference>
<dbReference type="PANTHER" id="PTHR23130:SF171">
    <property type="entry name" value="OS01G0895300 PROTEIN"/>
    <property type="match status" value="1"/>
</dbReference>
<keyword evidence="5" id="KW-0249">Electron transport</keyword>
<evidence type="ECO:0000256" key="5">
    <source>
        <dbReference type="ARBA" id="ARBA00022982"/>
    </source>
</evidence>
<feature type="domain" description="Cytochrome b561" evidence="11">
    <location>
        <begin position="174"/>
        <end position="367"/>
    </location>
</feature>
<dbReference type="Gene3D" id="1.20.120.1770">
    <property type="match status" value="1"/>
</dbReference>
<dbReference type="AlphaFoldDB" id="A0A2Z7BDP8"/>
<dbReference type="SMART" id="SM00665">
    <property type="entry name" value="B561"/>
    <property type="match status" value="1"/>
</dbReference>
<reference evidence="12 13" key="1">
    <citation type="journal article" date="2015" name="Proc. Natl. Acad. Sci. U.S.A.">
        <title>The resurrection genome of Boea hygrometrica: A blueprint for survival of dehydration.</title>
        <authorList>
            <person name="Xiao L."/>
            <person name="Yang G."/>
            <person name="Zhang L."/>
            <person name="Yang X."/>
            <person name="Zhao S."/>
            <person name="Ji Z."/>
            <person name="Zhou Q."/>
            <person name="Hu M."/>
            <person name="Wang Y."/>
            <person name="Chen M."/>
            <person name="Xu Y."/>
            <person name="Jin H."/>
            <person name="Xiao X."/>
            <person name="Hu G."/>
            <person name="Bao F."/>
            <person name="Hu Y."/>
            <person name="Wan P."/>
            <person name="Li L."/>
            <person name="Deng X."/>
            <person name="Kuang T."/>
            <person name="Xiang C."/>
            <person name="Zhu J.K."/>
            <person name="Oliver M.J."/>
            <person name="He Y."/>
        </authorList>
    </citation>
    <scope>NUCLEOTIDE SEQUENCE [LARGE SCALE GENOMIC DNA]</scope>
    <source>
        <strain evidence="13">cv. XS01</strain>
    </source>
</reference>
<feature type="chain" id="PRO_5016433162" description="Cytochrome b561 and DOMON domain-containing protein" evidence="9">
    <location>
        <begin position="25"/>
        <end position="367"/>
    </location>
</feature>